<evidence type="ECO:0000259" key="3">
    <source>
        <dbReference type="Pfam" id="PF13087"/>
    </source>
</evidence>
<protein>
    <submittedName>
        <fullName evidence="5">ATP-dependent RecD-like DNA helicase</fullName>
        <ecNumber evidence="5">3.6.4.12</ecNumber>
    </submittedName>
</protein>
<feature type="domain" description="DNA2/NAM7 helicase helicase" evidence="2">
    <location>
        <begin position="1235"/>
        <end position="1279"/>
    </location>
</feature>
<feature type="domain" description="DNA2/NAM7 helicase-like C-terminal" evidence="3">
    <location>
        <begin position="1305"/>
        <end position="1490"/>
    </location>
</feature>
<dbReference type="Pfam" id="PF13195">
    <property type="entry name" value="DUF4011"/>
    <property type="match status" value="1"/>
</dbReference>
<dbReference type="FunFam" id="3.40.960.10:FF:000002">
    <property type="entry name" value="DNA helicase related protein"/>
    <property type="match status" value="1"/>
</dbReference>
<keyword evidence="5" id="KW-0547">Nucleotide-binding</keyword>
<gene>
    <name evidence="5" type="primary">recD2_31</name>
    <name evidence="5" type="ORF">SDC9_54263</name>
</gene>
<dbReference type="InterPro" id="IPR027417">
    <property type="entry name" value="P-loop_NTPase"/>
</dbReference>
<keyword evidence="5" id="KW-0067">ATP-binding</keyword>
<dbReference type="Gene3D" id="3.40.50.300">
    <property type="entry name" value="P-loop containing nucleotide triphosphate hydrolases"/>
    <property type="match status" value="3"/>
</dbReference>
<dbReference type="PANTHER" id="PTHR10887:SF530">
    <property type="entry name" value="SUPERFAMILY I DNA HELICASES"/>
    <property type="match status" value="1"/>
</dbReference>
<name>A0A644WVW4_9ZZZZ</name>
<organism evidence="5">
    <name type="scientific">bioreactor metagenome</name>
    <dbReference type="NCBI Taxonomy" id="1076179"/>
    <lineage>
        <taxon>unclassified sequences</taxon>
        <taxon>metagenomes</taxon>
        <taxon>ecological metagenomes</taxon>
    </lineage>
</organism>
<dbReference type="InterPro" id="IPR047187">
    <property type="entry name" value="SF1_C_Upf1"/>
</dbReference>
<dbReference type="InterPro" id="IPR011335">
    <property type="entry name" value="Restrct_endonuc-II-like"/>
</dbReference>
<feature type="domain" description="DNA2/NAM7 helicase helicase" evidence="2">
    <location>
        <begin position="585"/>
        <end position="811"/>
    </location>
</feature>
<evidence type="ECO:0000313" key="5">
    <source>
        <dbReference type="EMBL" id="MPM07952.1"/>
    </source>
</evidence>
<dbReference type="Pfam" id="PF13087">
    <property type="entry name" value="AAA_12"/>
    <property type="match status" value="1"/>
</dbReference>
<proteinExistence type="predicted"/>
<dbReference type="InterPro" id="IPR041677">
    <property type="entry name" value="DNA2/NAM7_AAA_11"/>
</dbReference>
<feature type="domain" description="DUF3320" evidence="1">
    <location>
        <begin position="1699"/>
        <end position="1746"/>
    </location>
</feature>
<evidence type="ECO:0000259" key="2">
    <source>
        <dbReference type="Pfam" id="PF13086"/>
    </source>
</evidence>
<keyword evidence="5" id="KW-0378">Hydrolase</keyword>
<dbReference type="FunFam" id="3.40.50.300:FF:002063">
    <property type="entry name" value="DNA helicase related protein"/>
    <property type="match status" value="1"/>
</dbReference>
<evidence type="ECO:0000259" key="1">
    <source>
        <dbReference type="Pfam" id="PF11784"/>
    </source>
</evidence>
<evidence type="ECO:0000259" key="4">
    <source>
        <dbReference type="Pfam" id="PF18741"/>
    </source>
</evidence>
<dbReference type="CDD" id="cd18808">
    <property type="entry name" value="SF1_C_Upf1"/>
    <property type="match status" value="1"/>
</dbReference>
<dbReference type="GO" id="GO:0003678">
    <property type="term" value="F:DNA helicase activity"/>
    <property type="evidence" value="ECO:0007669"/>
    <property type="project" value="UniProtKB-EC"/>
</dbReference>
<dbReference type="Pfam" id="PF18741">
    <property type="entry name" value="MTES_1575"/>
    <property type="match status" value="1"/>
</dbReference>
<sequence length="1866" mass="212966">MANFLSELTEKLSGDIILSIYSKDDILFTENYNVDILAYDQWNGIGTLPEMLAAFVTPNHPEISKVIQVASKILETWTGNPSFDAYQSLNPDRVKKQMGAIFEAIASLGIVYCSPPASFENEGQRIRMCDTMFSQKLATCVDMAILYASCIEAIGLNPLLVVINGHAFVGAWLIDDTFADSVNDDVSLLKKRIAQGINEITLVEATCMNAGHIQSFDEAINSANYKLVKEEDFILFVDIKRARFSGIKPLPQRIKTSDGWEIIEDKEAITRESLEPDRIFDGGKIEIPESIQFTKQKLWERKLLDLSLRNNLLNLRITQSTIQLFSVNLGAFEDALADGDEFQVLTKPDDWYNPNKTSGVYQQINMSDPIVELLKFDLTHKRLRTYLTEAELESALTKLYRSSRLSLEENGANTLYLALGFLKWYETLNSELARYAPILLLPIEIIRKSAQKGYVIRSREEETLMNITLLEMLKQDFGITINGLEELPRDDCGLDVVKIFNIIRRGIMSQSRWDVEEHAFLGIFSFSKFIMWNDIHNNADKLTDNKIVSSLVSGKLEWESEEVTSEIDLDSKYYPSEIALPISADSTQLEAICAATQDKSFILHGPPGTGKSQTITNIIANALYQEKKVLFVAEKMAALTVVQKRLADIGLDPFCLELHSNKSKKSNVLEQLRKTTEIVRKSSPLEFATEAERLHNQRLELNEYVEALHRKHHFGFSLYDSFTGYAELNNAQDNIPFEERFIAELTKEKFIELCDKVEELQNAGTLCGHPYNHPLAQITTKTYNPQNRTTAHELTSKYIEILNQKLQNQKQLCELLLIDETKFDKEKTDSLEKLCGEIKSLPDTPATLINTEHPERNLTQIIELAKHGEKRDTYHDLILKYFTKNILKYDAELNLTQWNLVSQKWFLPKLLGQNKILKTLQPLSKTGKVEKSKVVEYFKTLILLQKEQELLNENATILSKNLDFLWNNGNSNWTIVSQICETSLQINRILIQITGDTLKTKETRNNLANLLYDGSHSFLDVKGKTVLNYVALAEEQQKIEESLFDLLNIDFNLEQNNSIDWTEFWKHNAESWLANLDSLRDWTSWNRIKEEITESGISSVVVAYSGGELKNQEVLASFKKSLFKHFSEYIISNDTRLSVFNGKLFEGKIRKFKEQSKYFEKLTKAELFAKLASKIPSFTKEAANSSEIGILQRAIRNNGRAMSIRRLFDLIPNLLPRMCPCMLMSPISVAQYFDVDKSKFDLVIFDEASQMPTCEAVGAIVRGQNVIVVGDPKQMPPTSFFSTNHFDEENADKEDLESILDDCLALSMPSKYLLWHYRSKHESLIAFSNSNYYENKLLTFPSPDDIATKVNNVFVPGYYDRGKTRQNSFEAKAIVSEVLKRLADPTLSQRSIGIVTFSSVQQNLIEDLLNEAFKNKPDLEKIAVESSEPIFIKNLENVQGDERDVILFSVGYGPDQEGKIYLNFGPLNREGGWRRLNVAISRARYEMKVFSTLRSDQIDISRTSSEGVAGIKAFLEYTEKGKIALPQKENANKIIPRFFEKMVANEIQKLGYLVQTDIGCSGYRIDIGVVNPEKPSEYILGILTDGKTYRAAKTAKDREVIQTDVLKMLGWNIYKLWSPDWWDNPQKVVQDIICVIKEIQEPKTKTVETETQIISEGLTRKEFANVKLQGITQEVIQPIQNSIKYNTCVLEQSYLNFSDEFFDSRLQSKIIMQINQVMEMEAPISHSLLSKRILNAWGISRLGVRLNDYLTNIYSRMELKYTSQNGIHFYWNKEQEPLNYSIFRVPGNDESKRNADDLAKEEIICGIKEVLTNQISLPEDDLIREVAKIFGYARLGGNVEQAMKMGIDFALQKEVVISKDERIVLR</sequence>
<accession>A0A644WVW4</accession>
<dbReference type="Pfam" id="PF13086">
    <property type="entry name" value="AAA_11"/>
    <property type="match status" value="2"/>
</dbReference>
<dbReference type="InterPro" id="IPR021754">
    <property type="entry name" value="DUF3320"/>
</dbReference>
<dbReference type="EMBL" id="VSSQ01001393">
    <property type="protein sequence ID" value="MPM07952.1"/>
    <property type="molecule type" value="Genomic_DNA"/>
</dbReference>
<dbReference type="Gene3D" id="3.40.960.10">
    <property type="entry name" value="VSR Endonuclease"/>
    <property type="match status" value="1"/>
</dbReference>
<dbReference type="InterPro" id="IPR045055">
    <property type="entry name" value="DNA2/NAM7-like"/>
</dbReference>
<comment type="caution">
    <text evidence="5">The sequence shown here is derived from an EMBL/GenBank/DDBJ whole genome shotgun (WGS) entry which is preliminary data.</text>
</comment>
<dbReference type="SUPFAM" id="SSF52980">
    <property type="entry name" value="Restriction endonuclease-like"/>
    <property type="match status" value="1"/>
</dbReference>
<keyword evidence="5" id="KW-0347">Helicase</keyword>
<dbReference type="InterPro" id="IPR049468">
    <property type="entry name" value="Restrct_endonuc-II-like_dom"/>
</dbReference>
<dbReference type="SUPFAM" id="SSF52540">
    <property type="entry name" value="P-loop containing nucleoside triphosphate hydrolases"/>
    <property type="match status" value="1"/>
</dbReference>
<reference evidence="5" key="1">
    <citation type="submission" date="2019-08" db="EMBL/GenBank/DDBJ databases">
        <authorList>
            <person name="Kucharzyk K."/>
            <person name="Murdoch R.W."/>
            <person name="Higgins S."/>
            <person name="Loffler F."/>
        </authorList>
    </citation>
    <scope>NUCLEOTIDE SEQUENCE</scope>
</reference>
<dbReference type="EC" id="3.6.4.12" evidence="5"/>
<dbReference type="Pfam" id="PF11784">
    <property type="entry name" value="DUF3320"/>
    <property type="match status" value="1"/>
</dbReference>
<feature type="domain" description="Restriction endonuclease type II-like" evidence="4">
    <location>
        <begin position="1539"/>
        <end position="1633"/>
    </location>
</feature>
<dbReference type="InterPro" id="IPR025103">
    <property type="entry name" value="DUF4011"/>
</dbReference>
<dbReference type="InterPro" id="IPR041679">
    <property type="entry name" value="DNA2/NAM7-like_C"/>
</dbReference>
<dbReference type="PANTHER" id="PTHR10887">
    <property type="entry name" value="DNA2/NAM7 HELICASE FAMILY"/>
    <property type="match status" value="1"/>
</dbReference>
<dbReference type="GO" id="GO:0016787">
    <property type="term" value="F:hydrolase activity"/>
    <property type="evidence" value="ECO:0007669"/>
    <property type="project" value="UniProtKB-KW"/>
</dbReference>